<proteinExistence type="predicted"/>
<dbReference type="Proteomes" id="UP000789706">
    <property type="component" value="Unassembled WGS sequence"/>
</dbReference>
<accession>A0A9N9FPW3</accession>
<protein>
    <submittedName>
        <fullName evidence="1">7436_t:CDS:1</fullName>
    </submittedName>
</protein>
<sequence>KIDVVNGFDSSTSNLDHKIFDENQDFFCDRRGFNRITRDVTNKYCEVYDFIPTAKFYAFDNFTYTTDQVDLMIKLAKANWLESEKQVKGIIIDTWKKKRYARLNGINFT</sequence>
<feature type="non-terminal residue" evidence="1">
    <location>
        <position position="1"/>
    </location>
</feature>
<keyword evidence="2" id="KW-1185">Reference proteome</keyword>
<dbReference type="OrthoDB" id="6121437at2759"/>
<name>A0A9N9FPW3_9GLOM</name>
<gene>
    <name evidence="1" type="ORF">DEBURN_LOCUS7200</name>
</gene>
<dbReference type="AlphaFoldDB" id="A0A9N9FPW3"/>
<evidence type="ECO:0000313" key="2">
    <source>
        <dbReference type="Proteomes" id="UP000789706"/>
    </source>
</evidence>
<organism evidence="1 2">
    <name type="scientific">Diversispora eburnea</name>
    <dbReference type="NCBI Taxonomy" id="1213867"/>
    <lineage>
        <taxon>Eukaryota</taxon>
        <taxon>Fungi</taxon>
        <taxon>Fungi incertae sedis</taxon>
        <taxon>Mucoromycota</taxon>
        <taxon>Glomeromycotina</taxon>
        <taxon>Glomeromycetes</taxon>
        <taxon>Diversisporales</taxon>
        <taxon>Diversisporaceae</taxon>
        <taxon>Diversispora</taxon>
    </lineage>
</organism>
<evidence type="ECO:0000313" key="1">
    <source>
        <dbReference type="EMBL" id="CAG8553075.1"/>
    </source>
</evidence>
<comment type="caution">
    <text evidence="1">The sequence shown here is derived from an EMBL/GenBank/DDBJ whole genome shotgun (WGS) entry which is preliminary data.</text>
</comment>
<reference evidence="1" key="1">
    <citation type="submission" date="2021-06" db="EMBL/GenBank/DDBJ databases">
        <authorList>
            <person name="Kallberg Y."/>
            <person name="Tangrot J."/>
            <person name="Rosling A."/>
        </authorList>
    </citation>
    <scope>NUCLEOTIDE SEQUENCE</scope>
    <source>
        <strain evidence="1">AZ414A</strain>
    </source>
</reference>
<dbReference type="EMBL" id="CAJVPK010000835">
    <property type="protein sequence ID" value="CAG8553075.1"/>
    <property type="molecule type" value="Genomic_DNA"/>
</dbReference>